<dbReference type="SUPFAM" id="SSF158694">
    <property type="entry name" value="UraD-Like"/>
    <property type="match status" value="1"/>
</dbReference>
<dbReference type="STRING" id="417292.SAMN05421806_111203"/>
<dbReference type="NCBIfam" id="NF010372">
    <property type="entry name" value="PRK13798.1"/>
    <property type="match status" value="1"/>
</dbReference>
<dbReference type="EMBL" id="FNFF01000011">
    <property type="protein sequence ID" value="SDK76137.1"/>
    <property type="molecule type" value="Genomic_DNA"/>
</dbReference>
<keyword evidence="1" id="KW-0659">Purine metabolism</keyword>
<feature type="domain" description="Oxo-4-hydroxy-4-carboxy-5-ureidoimidazoline decarboxylase" evidence="3">
    <location>
        <begin position="52"/>
        <end position="110"/>
    </location>
</feature>
<evidence type="ECO:0000259" key="3">
    <source>
        <dbReference type="Pfam" id="PF09349"/>
    </source>
</evidence>
<name>A0A1G9EIY6_9ACTN</name>
<dbReference type="OrthoDB" id="4303574at2"/>
<reference evidence="4 5" key="1">
    <citation type="submission" date="2016-10" db="EMBL/GenBank/DDBJ databases">
        <authorList>
            <person name="de Groot N.N."/>
        </authorList>
    </citation>
    <scope>NUCLEOTIDE SEQUENCE [LARGE SCALE GENOMIC DNA]</scope>
    <source>
        <strain evidence="4 5">CGMCC 4.5727</strain>
    </source>
</reference>
<dbReference type="Pfam" id="PF09349">
    <property type="entry name" value="OHCU_decarbox"/>
    <property type="match status" value="2"/>
</dbReference>
<feature type="compositionally biased region" description="Basic and acidic residues" evidence="2">
    <location>
        <begin position="1"/>
        <end position="17"/>
    </location>
</feature>
<dbReference type="Proteomes" id="UP000199155">
    <property type="component" value="Unassembled WGS sequence"/>
</dbReference>
<accession>A0A1G9EIY6</accession>
<protein>
    <submittedName>
        <fullName evidence="4">2-oxo-4-hydroxy-4-carboxy-5-ureidoimidazoline decarboxylase</fullName>
    </submittedName>
</protein>
<dbReference type="Gene3D" id="1.10.3330.10">
    <property type="entry name" value="Oxo-4-hydroxy-4-carboxy-5-ureidoimidazoline decarboxylase"/>
    <property type="match status" value="1"/>
</dbReference>
<evidence type="ECO:0000313" key="4">
    <source>
        <dbReference type="EMBL" id="SDK76137.1"/>
    </source>
</evidence>
<keyword evidence="5" id="KW-1185">Reference proteome</keyword>
<dbReference type="AlphaFoldDB" id="A0A1G9EIY6"/>
<proteinExistence type="predicted"/>
<sequence length="201" mass="21897">MSDHGRPDRTAAPEEHTLPSSSPSRTAAALAVPRQTQTDATDTAHPGLHHFNTAPAADARALLLDCCADERWARRLVEHRPYPDLDALLAAADEAGYDLAPEELDRALAAEEGAYPAAGDTPPAALTALRAAHAAYEARFGHAFVISLDSYRPDEHLDQVLAGLRARLSHDPDEERIVAAEQLRRLVRERITDALYVLTYP</sequence>
<feature type="region of interest" description="Disordered" evidence="2">
    <location>
        <begin position="1"/>
        <end position="27"/>
    </location>
</feature>
<feature type="domain" description="Oxo-4-hydroxy-4-carboxy-5-ureidoimidazoline decarboxylase" evidence="3">
    <location>
        <begin position="118"/>
        <end position="191"/>
    </location>
</feature>
<gene>
    <name evidence="4" type="ORF">SAMN05421806_111203</name>
</gene>
<organism evidence="4 5">
    <name type="scientific">Streptomyces indicus</name>
    <dbReference type="NCBI Taxonomy" id="417292"/>
    <lineage>
        <taxon>Bacteria</taxon>
        <taxon>Bacillati</taxon>
        <taxon>Actinomycetota</taxon>
        <taxon>Actinomycetes</taxon>
        <taxon>Kitasatosporales</taxon>
        <taxon>Streptomycetaceae</taxon>
        <taxon>Streptomyces</taxon>
    </lineage>
</organism>
<dbReference type="GO" id="GO:0006144">
    <property type="term" value="P:purine nucleobase metabolic process"/>
    <property type="evidence" value="ECO:0007669"/>
    <property type="project" value="UniProtKB-KW"/>
</dbReference>
<evidence type="ECO:0000256" key="2">
    <source>
        <dbReference type="SAM" id="MobiDB-lite"/>
    </source>
</evidence>
<dbReference type="InterPro" id="IPR018020">
    <property type="entry name" value="OHCU_decarboxylase"/>
</dbReference>
<evidence type="ECO:0000313" key="5">
    <source>
        <dbReference type="Proteomes" id="UP000199155"/>
    </source>
</evidence>
<dbReference type="InterPro" id="IPR036778">
    <property type="entry name" value="OHCU_decarboxylase_sf"/>
</dbReference>
<evidence type="ECO:0000256" key="1">
    <source>
        <dbReference type="ARBA" id="ARBA00022631"/>
    </source>
</evidence>